<keyword evidence="2" id="KW-1185">Reference proteome</keyword>
<evidence type="ECO:0000313" key="2">
    <source>
        <dbReference type="Proteomes" id="UP000070252"/>
    </source>
</evidence>
<comment type="caution">
    <text evidence="1">The sequence shown here is derived from an EMBL/GenBank/DDBJ whole genome shotgun (WGS) entry which is preliminary data.</text>
</comment>
<proteinExistence type="predicted"/>
<sequence length="68" mass="7705">MFLRVMCPWTHYSPYLLRFRLDQQINSILLQPTGALETVPGLVLTKGFVGIIKAMVASGKTDKKERIL</sequence>
<protein>
    <submittedName>
        <fullName evidence="1">Uncharacterized protein</fullName>
    </submittedName>
</protein>
<name>A0ABR5SRY0_9BACL</name>
<accession>A0ABR5SRY0</accession>
<evidence type="ECO:0000313" key="1">
    <source>
        <dbReference type="EMBL" id="KWX72830.1"/>
    </source>
</evidence>
<dbReference type="Proteomes" id="UP000070252">
    <property type="component" value="Unassembled WGS sequence"/>
</dbReference>
<dbReference type="EMBL" id="LIPY01000119">
    <property type="protein sequence ID" value="KWX72830.1"/>
    <property type="molecule type" value="Genomic_DNA"/>
</dbReference>
<gene>
    <name evidence="1" type="ORF">AML91_20565</name>
</gene>
<reference evidence="1 2" key="1">
    <citation type="submission" date="2015-08" db="EMBL/GenBank/DDBJ databases">
        <title>Genome of Paenibacillus jilunlii.</title>
        <authorList>
            <person name="Sant'Anna F.H."/>
            <person name="Ambrosini A."/>
            <person name="Souza R."/>
            <person name="Bach E."/>
            <person name="Fernandes G."/>
            <person name="Balsanelli E."/>
            <person name="Baura V.A."/>
            <person name="Pedrosa F.O."/>
            <person name="Souza E.M."/>
            <person name="Passaglia L."/>
        </authorList>
    </citation>
    <scope>NUCLEOTIDE SEQUENCE [LARGE SCALE GENOMIC DNA]</scope>
    <source>
        <strain evidence="1 2">DSM 23019</strain>
    </source>
</reference>
<organism evidence="1 2">
    <name type="scientific">Paenibacillus jilunlii</name>
    <dbReference type="NCBI Taxonomy" id="682956"/>
    <lineage>
        <taxon>Bacteria</taxon>
        <taxon>Bacillati</taxon>
        <taxon>Bacillota</taxon>
        <taxon>Bacilli</taxon>
        <taxon>Bacillales</taxon>
        <taxon>Paenibacillaceae</taxon>
        <taxon>Paenibacillus</taxon>
    </lineage>
</organism>